<dbReference type="EMBL" id="LNCD01000001">
    <property type="protein sequence ID" value="KWV60287.1"/>
    <property type="molecule type" value="Genomic_DNA"/>
</dbReference>
<dbReference type="PANTHER" id="PTHR37943:SF1">
    <property type="entry name" value="PROTEIN VES"/>
    <property type="match status" value="1"/>
</dbReference>
<dbReference type="Proteomes" id="UP000068164">
    <property type="component" value="Unassembled WGS sequence"/>
</dbReference>
<dbReference type="OrthoDB" id="9800082at2"/>
<dbReference type="InterPro" id="IPR014710">
    <property type="entry name" value="RmlC-like_jellyroll"/>
</dbReference>
<name>A0A120FRL1_9HYPH</name>
<reference evidence="1 2" key="1">
    <citation type="submission" date="2015-11" db="EMBL/GenBank/DDBJ databases">
        <title>Draft Genome Sequence of the Strain BR 10423 (Rhizobium sp.) isolated from nodules of Mimosa pudica.</title>
        <authorList>
            <person name="Barauna A.C."/>
            <person name="Zilli J.E."/>
            <person name="Simoes-Araujo J.L."/>
            <person name="Reis V.M."/>
            <person name="James E.K."/>
            <person name="Reis F.B.Jr."/>
            <person name="Rouws L.F."/>
            <person name="Passos S.R."/>
            <person name="Gois S.R."/>
        </authorList>
    </citation>
    <scope>NUCLEOTIDE SEQUENCE [LARGE SCALE GENOMIC DNA]</scope>
    <source>
        <strain evidence="1 2">BR10423</strain>
    </source>
</reference>
<protein>
    <submittedName>
        <fullName evidence="1">HutD-family protein</fullName>
    </submittedName>
</protein>
<proteinExistence type="predicted"/>
<gene>
    <name evidence="1" type="ORF">AS026_00320</name>
</gene>
<evidence type="ECO:0000313" key="1">
    <source>
        <dbReference type="EMBL" id="KWV60287.1"/>
    </source>
</evidence>
<dbReference type="CDD" id="cd20293">
    <property type="entry name" value="cupin_HutD_N"/>
    <property type="match status" value="1"/>
</dbReference>
<dbReference type="SUPFAM" id="SSF51182">
    <property type="entry name" value="RmlC-like cupins"/>
    <property type="match status" value="1"/>
</dbReference>
<accession>A0A120FRL1</accession>
<dbReference type="InterPro" id="IPR010282">
    <property type="entry name" value="Uncharacterised_HutD/Ves"/>
</dbReference>
<dbReference type="AlphaFoldDB" id="A0A120FRL1"/>
<dbReference type="RefSeq" id="WP_062368276.1">
    <property type="nucleotide sequence ID" value="NZ_LNCD01000001.1"/>
</dbReference>
<dbReference type="InterPro" id="IPR011051">
    <property type="entry name" value="RmlC_Cupin_sf"/>
</dbReference>
<comment type="caution">
    <text evidence="1">The sequence shown here is derived from an EMBL/GenBank/DDBJ whole genome shotgun (WGS) entry which is preliminary data.</text>
</comment>
<sequence length="202" mass="21775">MTRATVLRASNYRRMPWKNGGGETVEVAVSPEGAALSDFDWRVSMATVATDGPFSIFPGIDRTLSIIDGNGMQLAIDGNDPLLLTQDSAPLAFAADVAVTATLAEGPITDLNVMTRRDGLRHRVERVDIDSRATFQPAAPTWLLLCHQGALTVEWSGQSVDLSQGDTLLLEQPGDVELPLEQPGDVEVSGRARCFLIFIDPV</sequence>
<dbReference type="Pfam" id="PF05962">
    <property type="entry name" value="HutD"/>
    <property type="match status" value="1"/>
</dbReference>
<dbReference type="Gene3D" id="2.60.120.10">
    <property type="entry name" value="Jelly Rolls"/>
    <property type="match status" value="2"/>
</dbReference>
<organism evidence="1 2">
    <name type="scientific">Rhizobium altiplani</name>
    <dbReference type="NCBI Taxonomy" id="1864509"/>
    <lineage>
        <taxon>Bacteria</taxon>
        <taxon>Pseudomonadati</taxon>
        <taxon>Pseudomonadota</taxon>
        <taxon>Alphaproteobacteria</taxon>
        <taxon>Hyphomicrobiales</taxon>
        <taxon>Rhizobiaceae</taxon>
        <taxon>Rhizobium/Agrobacterium group</taxon>
        <taxon>Rhizobium</taxon>
    </lineage>
</organism>
<evidence type="ECO:0000313" key="2">
    <source>
        <dbReference type="Proteomes" id="UP000068164"/>
    </source>
</evidence>
<keyword evidence="2" id="KW-1185">Reference proteome</keyword>
<dbReference type="PANTHER" id="PTHR37943">
    <property type="entry name" value="PROTEIN VES"/>
    <property type="match status" value="1"/>
</dbReference>